<accession>A0AAE7VGA0</accession>
<dbReference type="KEGG" id="vg:80559579"/>
<name>A0AAE7VGA0_9CAUD</name>
<dbReference type="GeneID" id="80559579"/>
<keyword evidence="2" id="KW-1185">Reference proteome</keyword>
<proteinExistence type="predicted"/>
<evidence type="ECO:0000313" key="1">
    <source>
        <dbReference type="EMBL" id="QXO13147.1"/>
    </source>
</evidence>
<organism evidence="1 2">
    <name type="scientific">Gordonia phage Jojo24</name>
    <dbReference type="NCBI Taxonomy" id="2859476"/>
    <lineage>
        <taxon>Viruses</taxon>
        <taxon>Duplodnaviria</taxon>
        <taxon>Heunggongvirae</taxon>
        <taxon>Uroviricota</taxon>
        <taxon>Caudoviricetes</taxon>
        <taxon>Santhisvirus</taxon>
        <taxon>Santhisvirus jojo24</taxon>
    </lineage>
</organism>
<protein>
    <submittedName>
        <fullName evidence="1">Uncharacterized protein</fullName>
    </submittedName>
</protein>
<dbReference type="Proteomes" id="UP000828207">
    <property type="component" value="Segment"/>
</dbReference>
<dbReference type="EMBL" id="MZ209302">
    <property type="protein sequence ID" value="QXO13147.1"/>
    <property type="molecule type" value="Genomic_DNA"/>
</dbReference>
<dbReference type="RefSeq" id="YP_010842777.1">
    <property type="nucleotide sequence ID" value="NC_079145.1"/>
</dbReference>
<reference evidence="1 2" key="1">
    <citation type="submission" date="2021-05" db="EMBL/GenBank/DDBJ databases">
        <authorList>
            <person name="Baker S."/>
            <person name="Berry C."/>
            <person name="Boyle S."/>
            <person name="Bradley W."/>
            <person name="Brown D."/>
            <person name="Doyle R."/>
            <person name="Edwards M."/>
            <person name="Filijan P."/>
            <person name="Harvey R."/>
            <person name="Hernandez-Ramos J."/>
            <person name="Huynh R."/>
            <person name="Keppelmann E."/>
            <person name="Mahoney J."/>
            <person name="Matthiesen J."/>
            <person name="Naquin D."/>
            <person name="Pearson A."/>
            <person name="Ramirez R.F."/>
            <person name="Rementeria N."/>
            <person name="Singleton Z."/>
            <person name="Smith K."/>
            <person name="Statley K."/>
            <person name="Thomas T."/>
            <person name="Trautner M."/>
            <person name="Vakili B."/>
            <person name="Austen M."/>
            <person name="Brown E."/>
            <person name="Edwards A."/>
            <person name="Garibay O.J."/>
            <person name="Goodwin S."/>
            <person name="Hlaing E."/>
            <person name="Hyndman S."/>
            <person name="Marchetti N."/>
            <person name="Marshall-Inman S."/>
            <person name="Mathis R."/>
            <person name="Medina L."/>
            <person name="Nicacio B."/>
            <person name="Park J."/>
            <person name="Sabanal H."/>
            <person name="Sheldon M."/>
            <person name="Solis K."/>
            <person name="Stargell G."/>
            <person name="Wardrop K."/>
            <person name="Yan S."/>
            <person name="Zamudio L."/>
            <person name="Schleif M.C."/>
            <person name="Hinz J.M."/>
            <person name="Davis W.B."/>
            <person name="Pollenz R.S."/>
            <person name="Garlena R.A."/>
            <person name="Russell D.A."/>
            <person name="Pope W.H."/>
            <person name="Jacobs-Sera D."/>
            <person name="Hatfull G.F."/>
        </authorList>
    </citation>
    <scope>NUCLEOTIDE SEQUENCE [LARGE SCALE GENOMIC DNA]</scope>
</reference>
<sequence>MTDALFEIPDTERVPSAPAEHLTRGQRRQRLVDSRIAAGTHPLGYLPLHPQAARGRDGDGLRCGSCRWRVTIRHHDRTYPKCHYPDHLGRHPRDTACESSDVRAWWPACHDHEEAPT</sequence>
<evidence type="ECO:0000313" key="2">
    <source>
        <dbReference type="Proteomes" id="UP000828207"/>
    </source>
</evidence>
<gene>
    <name evidence="1" type="primary">50</name>
    <name evidence="1" type="ORF">SEA_JOJO24_50</name>
</gene>